<dbReference type="eggNOG" id="COG1989">
    <property type="taxonomic scope" value="Bacteria"/>
</dbReference>
<keyword evidence="1" id="KW-1133">Transmembrane helix</keyword>
<feature type="transmembrane region" description="Helical" evidence="1">
    <location>
        <begin position="203"/>
        <end position="223"/>
    </location>
</feature>
<feature type="transmembrane region" description="Helical" evidence="1">
    <location>
        <begin position="155"/>
        <end position="183"/>
    </location>
</feature>
<evidence type="ECO:0000313" key="4">
    <source>
        <dbReference type="Proteomes" id="UP000003011"/>
    </source>
</evidence>
<comment type="caution">
    <text evidence="3">The sequence shown here is derived from an EMBL/GenBank/DDBJ whole genome shotgun (WGS) entry which is preliminary data.</text>
</comment>
<reference evidence="3 4" key="1">
    <citation type="submission" date="2011-08" db="EMBL/GenBank/DDBJ databases">
        <title>The Genome Sequence of Johnsonella ignava ATCC 51276.</title>
        <authorList>
            <consortium name="The Broad Institute Genome Sequencing Platform"/>
            <person name="Earl A."/>
            <person name="Ward D."/>
            <person name="Feldgarden M."/>
            <person name="Gevers D."/>
            <person name="Izard J."/>
            <person name="Blanton J.M."/>
            <person name="Baranova O.V."/>
            <person name="Dewhirst F.E."/>
            <person name="Young S.K."/>
            <person name="Zeng Q."/>
            <person name="Gargeya S."/>
            <person name="Fitzgerald M."/>
            <person name="Haas B."/>
            <person name="Abouelleil A."/>
            <person name="Alvarado L."/>
            <person name="Arachchi H.M."/>
            <person name="Berlin A."/>
            <person name="Brown A."/>
            <person name="Chapman S.B."/>
            <person name="Chen Z."/>
            <person name="Dunbar C."/>
            <person name="Freedman E."/>
            <person name="Gearin G."/>
            <person name="Gellesch M."/>
            <person name="Goldberg J."/>
            <person name="Griggs A."/>
            <person name="Gujja S."/>
            <person name="Heiman D."/>
            <person name="Howarth C."/>
            <person name="Larson L."/>
            <person name="Lui A."/>
            <person name="MacDonald P.J.P."/>
            <person name="Montmayeur A."/>
            <person name="Murphy C."/>
            <person name="Neiman D."/>
            <person name="Pearson M."/>
            <person name="Priest M."/>
            <person name="Roberts A."/>
            <person name="Saif S."/>
            <person name="Shea T."/>
            <person name="Shenoy N."/>
            <person name="Sisk P."/>
            <person name="Stolte C."/>
            <person name="Sykes S."/>
            <person name="Wortman J."/>
            <person name="Nusbaum C."/>
            <person name="Birren B."/>
        </authorList>
    </citation>
    <scope>NUCLEOTIDE SEQUENCE [LARGE SCALE GENOMIC DNA]</scope>
    <source>
        <strain evidence="3 4">ATCC 51276</strain>
    </source>
</reference>
<dbReference type="RefSeq" id="WP_005540902.1">
    <property type="nucleotide sequence ID" value="NZ_JH378832.1"/>
</dbReference>
<evidence type="ECO:0000313" key="3">
    <source>
        <dbReference type="EMBL" id="EHI55617.1"/>
    </source>
</evidence>
<feature type="transmembrane region" description="Helical" evidence="1">
    <location>
        <begin position="68"/>
        <end position="86"/>
    </location>
</feature>
<dbReference type="Pfam" id="PF01478">
    <property type="entry name" value="Peptidase_A24"/>
    <property type="match status" value="1"/>
</dbReference>
<dbReference type="STRING" id="679200.HMPREF9333_01332"/>
<name>G5GIE2_9FIRM</name>
<evidence type="ECO:0000256" key="1">
    <source>
        <dbReference type="SAM" id="Phobius"/>
    </source>
</evidence>
<dbReference type="GO" id="GO:0004190">
    <property type="term" value="F:aspartic-type endopeptidase activity"/>
    <property type="evidence" value="ECO:0007669"/>
    <property type="project" value="InterPro"/>
</dbReference>
<feature type="transmembrane region" description="Helical" evidence="1">
    <location>
        <begin position="117"/>
        <end position="143"/>
    </location>
</feature>
<dbReference type="OrthoDB" id="1650845at2"/>
<feature type="domain" description="Prepilin type IV endopeptidase peptidase" evidence="2">
    <location>
        <begin position="75"/>
        <end position="183"/>
    </location>
</feature>
<protein>
    <recommendedName>
        <fullName evidence="2">Prepilin type IV endopeptidase peptidase domain-containing protein</fullName>
    </recommendedName>
</protein>
<dbReference type="Proteomes" id="UP000003011">
    <property type="component" value="Unassembled WGS sequence"/>
</dbReference>
<dbReference type="InterPro" id="IPR000045">
    <property type="entry name" value="Prepilin_IV_endopep_pep"/>
</dbReference>
<dbReference type="GO" id="GO:0016020">
    <property type="term" value="C:membrane"/>
    <property type="evidence" value="ECO:0007669"/>
    <property type="project" value="InterPro"/>
</dbReference>
<gene>
    <name evidence="3" type="ORF">HMPREF9333_01332</name>
</gene>
<feature type="transmembrane region" description="Helical" evidence="1">
    <location>
        <begin position="6"/>
        <end position="23"/>
    </location>
</feature>
<accession>G5GIE2</accession>
<dbReference type="AlphaFoldDB" id="G5GIE2"/>
<keyword evidence="1" id="KW-0812">Transmembrane</keyword>
<keyword evidence="4" id="KW-1185">Reference proteome</keyword>
<evidence type="ECO:0000259" key="2">
    <source>
        <dbReference type="Pfam" id="PF01478"/>
    </source>
</evidence>
<sequence>MIINVLIVLMCAAAGAFIPGYAYKYACWKNKKRGKEQVSTEMWKGWRIAFPIVILAMGYMSFENFPRWKAIFILAFVLFGVFGIVVDSLIRIIGNEMLLLMLVVGMIYRGVDGGVKSYIGSALGLGIVIFILIISAVATYFFVGVRGVGMGDIKLCIVAAITVGFPGTLYFMFGMAAAMLAYVLIKIATTPAYIHSIFHVSNTFPMCGVIMAGFITGMIYPVFMYSFMTGF</sequence>
<dbReference type="EMBL" id="ACZL01000021">
    <property type="protein sequence ID" value="EHI55617.1"/>
    <property type="molecule type" value="Genomic_DNA"/>
</dbReference>
<dbReference type="HOGENOM" id="CLU_104548_0_0_9"/>
<keyword evidence="1" id="KW-0472">Membrane</keyword>
<organism evidence="3 4">
    <name type="scientific">Johnsonella ignava ATCC 51276</name>
    <dbReference type="NCBI Taxonomy" id="679200"/>
    <lineage>
        <taxon>Bacteria</taxon>
        <taxon>Bacillati</taxon>
        <taxon>Bacillota</taxon>
        <taxon>Clostridia</taxon>
        <taxon>Lachnospirales</taxon>
        <taxon>Lachnospiraceae</taxon>
        <taxon>Johnsonella</taxon>
    </lineage>
</organism>
<proteinExistence type="predicted"/>
<feature type="transmembrane region" description="Helical" evidence="1">
    <location>
        <begin position="44"/>
        <end position="62"/>
    </location>
</feature>